<evidence type="ECO:0000313" key="1">
    <source>
        <dbReference type="EMBL" id="GEA26888.1"/>
    </source>
</evidence>
<organism evidence="1 2">
    <name type="scientific">Microcystis aeruginosa NIES-4325</name>
    <dbReference type="NCBI Taxonomy" id="2569534"/>
    <lineage>
        <taxon>Bacteria</taxon>
        <taxon>Bacillati</taxon>
        <taxon>Cyanobacteriota</taxon>
        <taxon>Cyanophyceae</taxon>
        <taxon>Oscillatoriophycideae</taxon>
        <taxon>Chroococcales</taxon>
        <taxon>Microcystaceae</taxon>
        <taxon>Microcystis</taxon>
    </lineage>
</organism>
<sequence>MEISSDLYLWSSRTDNNVEVALESKPSFPFGGLVFSSNLWCGGNYDRQWQ</sequence>
<dbReference type="Proteomes" id="UP000376575">
    <property type="component" value="Unassembled WGS sequence"/>
</dbReference>
<dbReference type="AlphaFoldDB" id="A0A5J4F8J7"/>
<evidence type="ECO:0000313" key="2">
    <source>
        <dbReference type="Proteomes" id="UP000376575"/>
    </source>
</evidence>
<accession>A0A5J4F8J7</accession>
<protein>
    <submittedName>
        <fullName evidence="1">Uncharacterized protein</fullName>
    </submittedName>
</protein>
<gene>
    <name evidence="1" type="ORF">MiAbW_01448</name>
</gene>
<reference evidence="1 2" key="1">
    <citation type="journal article" date="2019" name="FEMS Microbiol. Lett.">
        <title>A novel salt-tolerant genotype illuminates the sucrose gene evolution in freshwater bloom-forming cyanobacterium Microcystis aeruginosa.</title>
        <authorList>
            <person name="Tanabe Y."/>
            <person name="Yamaguchi H."/>
            <person name="Sano T."/>
            <person name="Kawachi M."/>
        </authorList>
    </citation>
    <scope>NUCLEOTIDE SEQUENCE [LARGE SCALE GENOMIC DNA]</scope>
    <source>
        <strain evidence="1 2">NIES-4325</strain>
    </source>
</reference>
<dbReference type="EMBL" id="BJKP01000010">
    <property type="protein sequence ID" value="GEA26888.1"/>
    <property type="molecule type" value="Genomic_DNA"/>
</dbReference>
<comment type="caution">
    <text evidence="1">The sequence shown here is derived from an EMBL/GenBank/DDBJ whole genome shotgun (WGS) entry which is preliminary data.</text>
</comment>
<name>A0A5J4F8J7_MICAE</name>
<proteinExistence type="predicted"/>